<protein>
    <submittedName>
        <fullName evidence="20">DgyrCDS169</fullName>
    </submittedName>
</protein>
<dbReference type="PROSITE" id="PS00099">
    <property type="entry name" value="THIOLASE_3"/>
    <property type="match status" value="1"/>
</dbReference>
<evidence type="ECO:0000256" key="6">
    <source>
        <dbReference type="ARBA" id="ARBA00022946"/>
    </source>
</evidence>
<evidence type="ECO:0000256" key="3">
    <source>
        <dbReference type="ARBA" id="ARBA00010982"/>
    </source>
</evidence>
<dbReference type="OrthoDB" id="5404651at2759"/>
<dbReference type="GO" id="GO:0006635">
    <property type="term" value="P:fatty acid beta-oxidation"/>
    <property type="evidence" value="ECO:0007669"/>
    <property type="project" value="TreeGrafter"/>
</dbReference>
<comment type="pathway">
    <text evidence="2">Lipid metabolism.</text>
</comment>
<evidence type="ECO:0000256" key="4">
    <source>
        <dbReference type="ARBA" id="ARBA00022679"/>
    </source>
</evidence>
<dbReference type="InterPro" id="IPR016039">
    <property type="entry name" value="Thiolase-like"/>
</dbReference>
<feature type="active site" description="Acyl-thioester intermediate" evidence="16">
    <location>
        <position position="120"/>
    </location>
</feature>
<evidence type="ECO:0000256" key="14">
    <source>
        <dbReference type="ARBA" id="ARBA00049178"/>
    </source>
</evidence>
<dbReference type="PROSITE" id="PS00737">
    <property type="entry name" value="THIOLASE_2"/>
    <property type="match status" value="1"/>
</dbReference>
<dbReference type="PANTHER" id="PTHR43853">
    <property type="entry name" value="3-KETOACYL-COA THIOLASE, PEROXISOMAL"/>
    <property type="match status" value="1"/>
</dbReference>
<comment type="catalytic activity">
    <reaction evidence="15">
        <text>3-oxohexadecanedioyl-CoA + CoA = tetradecanedioyl-CoA + acetyl-CoA</text>
        <dbReference type="Rhea" id="RHEA:40343"/>
        <dbReference type="ChEBI" id="CHEBI:57287"/>
        <dbReference type="ChEBI" id="CHEBI:57288"/>
        <dbReference type="ChEBI" id="CHEBI:77081"/>
        <dbReference type="ChEBI" id="CHEBI:77084"/>
    </reaction>
    <physiologicalReaction direction="left-to-right" evidence="15">
        <dbReference type="Rhea" id="RHEA:40344"/>
    </physiologicalReaction>
</comment>
<feature type="active site" description="Proton acceptor" evidence="16">
    <location>
        <position position="376"/>
    </location>
</feature>
<dbReference type="GO" id="GO:0010124">
    <property type="term" value="P:phenylacetate catabolic process"/>
    <property type="evidence" value="ECO:0007669"/>
    <property type="project" value="TreeGrafter"/>
</dbReference>
<dbReference type="Proteomes" id="UP000549394">
    <property type="component" value="Unassembled WGS sequence"/>
</dbReference>
<dbReference type="Pfam" id="PF00108">
    <property type="entry name" value="Thiolase_N"/>
    <property type="match status" value="1"/>
</dbReference>
<evidence type="ECO:0000259" key="19">
    <source>
        <dbReference type="Pfam" id="PF02803"/>
    </source>
</evidence>
<dbReference type="InterPro" id="IPR020610">
    <property type="entry name" value="Thiolase_AS"/>
</dbReference>
<dbReference type="AlphaFoldDB" id="A0A7I8V416"/>
<evidence type="ECO:0000256" key="5">
    <source>
        <dbReference type="ARBA" id="ARBA00022832"/>
    </source>
</evidence>
<feature type="domain" description="Thiolase N-terminal" evidence="18">
    <location>
        <begin position="35"/>
        <end position="289"/>
    </location>
</feature>
<comment type="catalytic activity">
    <reaction evidence="14">
        <text>an acyl-CoA + acetyl-CoA = a 3-oxoacyl-CoA + CoA</text>
        <dbReference type="Rhea" id="RHEA:21564"/>
        <dbReference type="ChEBI" id="CHEBI:57287"/>
        <dbReference type="ChEBI" id="CHEBI:57288"/>
        <dbReference type="ChEBI" id="CHEBI:58342"/>
        <dbReference type="ChEBI" id="CHEBI:90726"/>
        <dbReference type="EC" id="2.3.1.16"/>
    </reaction>
    <physiologicalReaction direction="right-to-left" evidence="14">
        <dbReference type="Rhea" id="RHEA:21566"/>
    </physiologicalReaction>
</comment>
<comment type="similarity">
    <text evidence="3 17">Belongs to the thiolase-like superfamily. Thiolase family.</text>
</comment>
<proteinExistence type="inferred from homology"/>
<keyword evidence="7" id="KW-0443">Lipid metabolism</keyword>
<evidence type="ECO:0000256" key="17">
    <source>
        <dbReference type="RuleBase" id="RU003557"/>
    </source>
</evidence>
<dbReference type="NCBIfam" id="TIGR01930">
    <property type="entry name" value="AcCoA-C-Actrans"/>
    <property type="match status" value="1"/>
</dbReference>
<dbReference type="InterPro" id="IPR020617">
    <property type="entry name" value="Thiolase_C"/>
</dbReference>
<dbReference type="PANTHER" id="PTHR43853:SF8">
    <property type="entry name" value="3-KETOACYL-COA THIOLASE, PEROXISOMAL"/>
    <property type="match status" value="1"/>
</dbReference>
<dbReference type="EMBL" id="CAJFCJ010000001">
    <property type="protein sequence ID" value="CAD5110804.1"/>
    <property type="molecule type" value="Genomic_DNA"/>
</dbReference>
<dbReference type="FunFam" id="3.40.47.10:FF:000010">
    <property type="entry name" value="Acetyl-CoA acetyltransferase (Thiolase)"/>
    <property type="match status" value="1"/>
</dbReference>
<organism evidence="20 21">
    <name type="scientific">Dimorphilus gyrociliatus</name>
    <dbReference type="NCBI Taxonomy" id="2664684"/>
    <lineage>
        <taxon>Eukaryota</taxon>
        <taxon>Metazoa</taxon>
        <taxon>Spiralia</taxon>
        <taxon>Lophotrochozoa</taxon>
        <taxon>Annelida</taxon>
        <taxon>Polychaeta</taxon>
        <taxon>Polychaeta incertae sedis</taxon>
        <taxon>Dinophilidae</taxon>
        <taxon>Dimorphilus</taxon>
    </lineage>
</organism>
<dbReference type="GO" id="GO:0050633">
    <property type="term" value="F:acetyl-CoA C-myristoyltransferase activity"/>
    <property type="evidence" value="ECO:0007669"/>
    <property type="project" value="UniProtKB-EC"/>
</dbReference>
<dbReference type="InterPro" id="IPR020613">
    <property type="entry name" value="Thiolase_CS"/>
</dbReference>
<comment type="catalytic activity">
    <reaction evidence="10">
        <text>3-oxo-(6Z,9Z,12Z,15Z,18Z,21Z)-tetracosahexaenoyl-CoA + CoA = (4Z,7Z,10Z,13Z,16Z,19Z)-docosahexaenoyl-CoA + acetyl-CoA</text>
        <dbReference type="Rhea" id="RHEA:39131"/>
        <dbReference type="ChEBI" id="CHEBI:57287"/>
        <dbReference type="ChEBI" id="CHEBI:57288"/>
        <dbReference type="ChEBI" id="CHEBI:74298"/>
        <dbReference type="ChEBI" id="CHEBI:74304"/>
    </reaction>
    <physiologicalReaction direction="left-to-right" evidence="10">
        <dbReference type="Rhea" id="RHEA:39132"/>
    </physiologicalReaction>
</comment>
<feature type="active site" description="Proton acceptor" evidence="16">
    <location>
        <position position="407"/>
    </location>
</feature>
<evidence type="ECO:0000256" key="15">
    <source>
        <dbReference type="ARBA" id="ARBA00049306"/>
    </source>
</evidence>
<comment type="catalytic activity">
    <reaction evidence="13">
        <text>hexanoyl-CoA + acetyl-CoA = 3-oxooctanoyl-CoA + CoA</text>
        <dbReference type="Rhea" id="RHEA:31203"/>
        <dbReference type="ChEBI" id="CHEBI:57287"/>
        <dbReference type="ChEBI" id="CHEBI:57288"/>
        <dbReference type="ChEBI" id="CHEBI:62619"/>
        <dbReference type="ChEBI" id="CHEBI:62620"/>
    </reaction>
    <physiologicalReaction direction="right-to-left" evidence="13">
        <dbReference type="Rhea" id="RHEA:31205"/>
    </physiologicalReaction>
</comment>
<evidence type="ECO:0000313" key="21">
    <source>
        <dbReference type="Proteomes" id="UP000549394"/>
    </source>
</evidence>
<dbReference type="PIRSF" id="PIRSF000429">
    <property type="entry name" value="Ac-CoA_Ac_transf"/>
    <property type="match status" value="1"/>
</dbReference>
<feature type="domain" description="Thiolase C-terminal" evidence="19">
    <location>
        <begin position="298"/>
        <end position="419"/>
    </location>
</feature>
<evidence type="ECO:0000256" key="1">
    <source>
        <dbReference type="ARBA" id="ARBA00004275"/>
    </source>
</evidence>
<comment type="catalytic activity">
    <reaction evidence="12">
        <text>tetradecanoyl-CoA + acetyl-CoA = 3-oxohexadecanoyl-CoA + CoA</text>
        <dbReference type="Rhea" id="RHEA:18161"/>
        <dbReference type="ChEBI" id="CHEBI:57287"/>
        <dbReference type="ChEBI" id="CHEBI:57288"/>
        <dbReference type="ChEBI" id="CHEBI:57349"/>
        <dbReference type="ChEBI" id="CHEBI:57385"/>
        <dbReference type="EC" id="2.3.1.155"/>
    </reaction>
    <physiologicalReaction direction="right-to-left" evidence="12">
        <dbReference type="Rhea" id="RHEA:18163"/>
    </physiologicalReaction>
</comment>
<dbReference type="SUPFAM" id="SSF53901">
    <property type="entry name" value="Thiolase-like"/>
    <property type="match status" value="2"/>
</dbReference>
<keyword evidence="9 17" id="KW-0012">Acyltransferase</keyword>
<dbReference type="GO" id="GO:0003985">
    <property type="term" value="F:acetyl-CoA C-acetyltransferase activity"/>
    <property type="evidence" value="ECO:0007669"/>
    <property type="project" value="UniProtKB-EC"/>
</dbReference>
<comment type="catalytic activity">
    <reaction evidence="11">
        <text>2 acetyl-CoA = acetoacetyl-CoA + CoA</text>
        <dbReference type="Rhea" id="RHEA:21036"/>
        <dbReference type="ChEBI" id="CHEBI:57286"/>
        <dbReference type="ChEBI" id="CHEBI:57287"/>
        <dbReference type="ChEBI" id="CHEBI:57288"/>
        <dbReference type="EC" id="2.3.1.9"/>
    </reaction>
    <physiologicalReaction direction="right-to-left" evidence="11">
        <dbReference type="Rhea" id="RHEA:21038"/>
    </physiologicalReaction>
</comment>
<keyword evidence="21" id="KW-1185">Reference proteome</keyword>
<accession>A0A7I8V416</accession>
<dbReference type="InterPro" id="IPR050215">
    <property type="entry name" value="Thiolase-like_sf_Thiolase"/>
</dbReference>
<name>A0A7I8V416_9ANNE</name>
<evidence type="ECO:0000256" key="8">
    <source>
        <dbReference type="ARBA" id="ARBA00023140"/>
    </source>
</evidence>
<evidence type="ECO:0000256" key="7">
    <source>
        <dbReference type="ARBA" id="ARBA00023098"/>
    </source>
</evidence>
<keyword evidence="4 17" id="KW-0808">Transferase</keyword>
<evidence type="ECO:0000256" key="11">
    <source>
        <dbReference type="ARBA" id="ARBA00037000"/>
    </source>
</evidence>
<dbReference type="Pfam" id="PF02803">
    <property type="entry name" value="Thiolase_C"/>
    <property type="match status" value="1"/>
</dbReference>
<dbReference type="CDD" id="cd00751">
    <property type="entry name" value="thiolase"/>
    <property type="match status" value="1"/>
</dbReference>
<keyword evidence="5" id="KW-0276">Fatty acid metabolism</keyword>
<keyword evidence="8" id="KW-0576">Peroxisome</keyword>
<dbReference type="GO" id="GO:0005777">
    <property type="term" value="C:peroxisome"/>
    <property type="evidence" value="ECO:0007669"/>
    <property type="project" value="UniProtKB-SubCell"/>
</dbReference>
<keyword evidence="6" id="KW-0809">Transit peptide</keyword>
<evidence type="ECO:0000259" key="18">
    <source>
        <dbReference type="Pfam" id="PF00108"/>
    </source>
</evidence>
<evidence type="ECO:0000256" key="16">
    <source>
        <dbReference type="PIRSR" id="PIRSR000429-1"/>
    </source>
</evidence>
<gene>
    <name evidence="20" type="ORF">DGYR_LOCUS164</name>
</gene>
<evidence type="ECO:0000256" key="12">
    <source>
        <dbReference type="ARBA" id="ARBA00047485"/>
    </source>
</evidence>
<sequence length="423" mass="44601">MERARRIEGHLRGNKVNLQANFCSAPNFAQSDEDVVIVAAKRTPICKAKRGSFKDTSHSDLLNAALHAVLKDGGVRPDQVQDICVGNVLRPGSGANDFRMAQLFGGFPETVPLTTCNRQCSSGLQAVMNIVGSIRAGQIDIGIGAGVESMSIDSMGAAANMAIHPKVFEHETAVQCLLPMGMTSENVAERYGITRQQQDEMAVRSHANAAKAQNNGLFDNEIVPVKTVLIGKDGEEKEVIVSKDDGVREGTNLSILGKLRAAFKENGSTTAGNSSQVSDGAAAVLLARRNVARKLGLPILGVVRSYAVEGVRPDVMGIGPAVAIPSALKKLSLNINDIEIYEINEAFASQATYCVDKLGIPAEKVNPKGGAIALGHPLGCTGARQISTLLHELKRRGKRGLGVVSMCIGTGMGAAAVIEYPGN</sequence>
<comment type="caution">
    <text evidence="20">The sequence shown here is derived from an EMBL/GenBank/DDBJ whole genome shotgun (WGS) entry which is preliminary data.</text>
</comment>
<evidence type="ECO:0000256" key="2">
    <source>
        <dbReference type="ARBA" id="ARBA00005189"/>
    </source>
</evidence>
<dbReference type="Gene3D" id="3.40.47.10">
    <property type="match status" value="2"/>
</dbReference>
<dbReference type="InterPro" id="IPR020616">
    <property type="entry name" value="Thiolase_N"/>
</dbReference>
<dbReference type="InterPro" id="IPR002155">
    <property type="entry name" value="Thiolase"/>
</dbReference>
<reference evidence="20 21" key="1">
    <citation type="submission" date="2020-08" db="EMBL/GenBank/DDBJ databases">
        <authorList>
            <person name="Hejnol A."/>
        </authorList>
    </citation>
    <scope>NUCLEOTIDE SEQUENCE [LARGE SCALE GENOMIC DNA]</scope>
</reference>
<evidence type="ECO:0000256" key="10">
    <source>
        <dbReference type="ARBA" id="ARBA00036770"/>
    </source>
</evidence>
<comment type="subcellular location">
    <subcellularLocation>
        <location evidence="1">Peroxisome</location>
    </subcellularLocation>
</comment>
<evidence type="ECO:0000313" key="20">
    <source>
        <dbReference type="EMBL" id="CAD5110804.1"/>
    </source>
</evidence>
<evidence type="ECO:0000256" key="9">
    <source>
        <dbReference type="ARBA" id="ARBA00023315"/>
    </source>
</evidence>
<evidence type="ECO:0000256" key="13">
    <source>
        <dbReference type="ARBA" id="ARBA00048001"/>
    </source>
</evidence>